<dbReference type="Proteomes" id="UP000677228">
    <property type="component" value="Unassembled WGS sequence"/>
</dbReference>
<dbReference type="EMBL" id="CAJOBA010077478">
    <property type="protein sequence ID" value="CAF4425016.1"/>
    <property type="molecule type" value="Genomic_DNA"/>
</dbReference>
<comment type="caution">
    <text evidence="1">The sequence shown here is derived from an EMBL/GenBank/DDBJ whole genome shotgun (WGS) entry which is preliminary data.</text>
</comment>
<evidence type="ECO:0000313" key="1">
    <source>
        <dbReference type="EMBL" id="CAF1611349.1"/>
    </source>
</evidence>
<dbReference type="Proteomes" id="UP000682733">
    <property type="component" value="Unassembled WGS sequence"/>
</dbReference>
<protein>
    <submittedName>
        <fullName evidence="1">Uncharacterized protein</fullName>
    </submittedName>
</protein>
<accession>A0A8S2G2A2</accession>
<sequence length="124" mass="14334">MSKGVGSAPYSSRYDYIEKLIINSQKISIELDEQCISASELLYKIQCLSLYLLNECDDMMKQMHNTIIYQCVERSIEMIIGMFTIFTCGLVYSALNPQDTDQRLEIIIRGRFICDTTYLDIPIH</sequence>
<organism evidence="1 3">
    <name type="scientific">Didymodactylos carnosus</name>
    <dbReference type="NCBI Taxonomy" id="1234261"/>
    <lineage>
        <taxon>Eukaryota</taxon>
        <taxon>Metazoa</taxon>
        <taxon>Spiralia</taxon>
        <taxon>Gnathifera</taxon>
        <taxon>Rotifera</taxon>
        <taxon>Eurotatoria</taxon>
        <taxon>Bdelloidea</taxon>
        <taxon>Philodinida</taxon>
        <taxon>Philodinidae</taxon>
        <taxon>Didymodactylos</taxon>
    </lineage>
</organism>
<gene>
    <name evidence="1" type="ORF">OVA965_LOCUS42664</name>
    <name evidence="2" type="ORF">TMI583_LOCUS44643</name>
</gene>
<evidence type="ECO:0000313" key="3">
    <source>
        <dbReference type="Proteomes" id="UP000677228"/>
    </source>
</evidence>
<dbReference type="Gene3D" id="3.40.50.980">
    <property type="match status" value="2"/>
</dbReference>
<proteinExistence type="predicted"/>
<dbReference type="EMBL" id="CAJNOK010053210">
    <property type="protein sequence ID" value="CAF1611349.1"/>
    <property type="molecule type" value="Genomic_DNA"/>
</dbReference>
<dbReference type="AlphaFoldDB" id="A0A8S2G2A2"/>
<evidence type="ECO:0000313" key="2">
    <source>
        <dbReference type="EMBL" id="CAF4425016.1"/>
    </source>
</evidence>
<reference evidence="1" key="1">
    <citation type="submission" date="2021-02" db="EMBL/GenBank/DDBJ databases">
        <authorList>
            <person name="Nowell W R."/>
        </authorList>
    </citation>
    <scope>NUCLEOTIDE SEQUENCE</scope>
</reference>
<name>A0A8S2G2A2_9BILA</name>
<dbReference type="SUPFAM" id="SSF56801">
    <property type="entry name" value="Acetyl-CoA synthetase-like"/>
    <property type="match status" value="1"/>
</dbReference>